<name>U9UWI6_RHIID</name>
<organism evidence="1">
    <name type="scientific">Rhizophagus irregularis (strain DAOM 181602 / DAOM 197198 / MUCL 43194)</name>
    <name type="common">Arbuscular mycorrhizal fungus</name>
    <name type="synonym">Glomus intraradices</name>
    <dbReference type="NCBI Taxonomy" id="747089"/>
    <lineage>
        <taxon>Eukaryota</taxon>
        <taxon>Fungi</taxon>
        <taxon>Fungi incertae sedis</taxon>
        <taxon>Mucoromycota</taxon>
        <taxon>Glomeromycotina</taxon>
        <taxon>Glomeromycetes</taxon>
        <taxon>Glomerales</taxon>
        <taxon>Glomeraceae</taxon>
        <taxon>Rhizophagus</taxon>
    </lineage>
</organism>
<dbReference type="VEuPathDB" id="FungiDB:RhiirFUN_011580"/>
<protein>
    <submittedName>
        <fullName evidence="1">Uncharacterized protein</fullName>
    </submittedName>
</protein>
<dbReference type="AlphaFoldDB" id="U9UWI6"/>
<dbReference type="HOGENOM" id="CLU_1251236_0_0_1"/>
<gene>
    <name evidence="1" type="ORF">GLOINDRAFT_90627</name>
</gene>
<accession>U9UWI6</accession>
<dbReference type="EMBL" id="KI274240">
    <property type="protein sequence ID" value="ESA24062.1"/>
    <property type="molecule type" value="Genomic_DNA"/>
</dbReference>
<reference evidence="1" key="1">
    <citation type="submission" date="2013-07" db="EMBL/GenBank/DDBJ databases">
        <title>The genome of an arbuscular mycorrhizal fungus provides insights into the evolution of the oldest plant symbiosis.</title>
        <authorList>
            <consortium name="DOE Joint Genome Institute"/>
            <person name="Tisserant E."/>
            <person name="Malbreil M."/>
            <person name="Kuo A."/>
            <person name="Kohler A."/>
            <person name="Symeonidi A."/>
            <person name="Balestrini R."/>
            <person name="Charron P."/>
            <person name="Duensing N."/>
            <person name="Frei-dit-Frey N."/>
            <person name="Gianinazzi-Pearson V."/>
            <person name="Gilbert B."/>
            <person name="Handa Y."/>
            <person name="Hijri M."/>
            <person name="Kaul R."/>
            <person name="Kawaguchi M."/>
            <person name="Krajinski F."/>
            <person name="Lammers P."/>
            <person name="Lapierre D."/>
            <person name="Masclaux F.G."/>
            <person name="Murat C."/>
            <person name="Morin E."/>
            <person name="Ndikumana S."/>
            <person name="Pagni M."/>
            <person name="Petitpierre D."/>
            <person name="Requena N."/>
            <person name="Rosikiewicz P."/>
            <person name="Riley R."/>
            <person name="Saito K."/>
            <person name="San Clemente H."/>
            <person name="Shapiro H."/>
            <person name="van Tuinen D."/>
            <person name="Becard G."/>
            <person name="Bonfante P."/>
            <person name="Paszkowski U."/>
            <person name="Shachar-Hill Y."/>
            <person name="Young J.P."/>
            <person name="Sanders I.R."/>
            <person name="Henrissat B."/>
            <person name="Rensing S.A."/>
            <person name="Grigoriev I.V."/>
            <person name="Corradi N."/>
            <person name="Roux C."/>
            <person name="Martin F."/>
        </authorList>
    </citation>
    <scope>NUCLEOTIDE SEQUENCE</scope>
    <source>
        <strain evidence="1">DAOM 197198</strain>
    </source>
</reference>
<proteinExistence type="predicted"/>
<sequence>MPDVHTIWNSSTLGEGKKLGSSPSNRYSTNILRRKVKAKKLRDSTSEELDKVINYALFLVDRGKQLLTDSKNVSNLERQISFDKQHIQSLTTELERLKSQYIVMQTTASQHEASLIITAKTECGVYKQHASDMTEQSSIKKYQTQIPFSEKRNKEMLGGSVTRSSFLYSTSDKRNTIIIFSVLIFWICRHKIYGKYILKGRTFLTQKITSWANPMRKSIFH</sequence>
<evidence type="ECO:0000313" key="1">
    <source>
        <dbReference type="EMBL" id="ESA24062.1"/>
    </source>
</evidence>